<dbReference type="Proteomes" id="UP000821853">
    <property type="component" value="Chromosome 4"/>
</dbReference>
<feature type="compositionally biased region" description="Polar residues" evidence="6">
    <location>
        <begin position="269"/>
        <end position="286"/>
    </location>
</feature>
<keyword evidence="5" id="KW-0010">Activator</keyword>
<feature type="compositionally biased region" description="Low complexity" evidence="6">
    <location>
        <begin position="178"/>
        <end position="196"/>
    </location>
</feature>
<dbReference type="PANTHER" id="PTHR16466:SF6">
    <property type="entry name" value="TELOMERIC REPEAT-BINDING FACTOR 2-INTERACTING PROTEIN 1"/>
    <property type="match status" value="1"/>
</dbReference>
<feature type="domain" description="TERF2-interacting telomeric protein 1 Myb" evidence="7">
    <location>
        <begin position="117"/>
        <end position="172"/>
    </location>
</feature>
<dbReference type="SUPFAM" id="SSF46689">
    <property type="entry name" value="Homeodomain-like"/>
    <property type="match status" value="1"/>
</dbReference>
<feature type="region of interest" description="Disordered" evidence="6">
    <location>
        <begin position="567"/>
        <end position="616"/>
    </location>
</feature>
<keyword evidence="2 5" id="KW-0158">Chromosome</keyword>
<gene>
    <name evidence="8" type="ORF">HPB48_005605</name>
</gene>
<sequence>MSGKPRRRSLFTKVGGGPMCFSLTACSERNEIRELIERGGGVLLHPDTMPDEIRLVPSSTTAVTDSGDDVFSVDYIRACSEKNRLCPRRDFKVPMPPIELNDSKKRTPRPARPRREYTLGEDIAIARFIAKQPGVRIKGNAVYKEMAAAGVVPGKHPWQSLRQRYLKVIRPMRQLYESPASSPPARSSRKASGSSRCDTPEQRDLVEDSQDNFSPNRKRQAAHELEIFDSSNTKDEAVAESQTTPLETPAREETRDEKRKRRNRNSSSISLVASSCERSSGTQGSLRNGWEQKAGRKGDEIKSSDHWQDLCEDPAGKLKLQTSLRRARKRTPMRSSDNGAEAQSRQGINSGAVRTKDCKTVVGPLPARSNKQQTLPTTPKTSKKGVQVHAKSVEIDSEYDFEVSPGLIKPTTQDTQHRAHCSNRLRKTGSRQSLSGRLEHTPSPGNTHRPMQSPARKRGRRKLVKNSIGQSSTRPESRSNNVGTCETDFENPPALACVAEATVSVANSTCSPECMPIRCHNLHHLSAEPCLEPSGNDSTPSKTNSEDPLRSRRSVVKRSLLRATLLREHSKANGVSSRRKGSSKEVACLEKRGSSTRAKASTLRKQTRPSRPAEQGGTELAIIAMDKEEDTDAGHFDSADKLIFQRSMRQAPYSPMSLDSADKNPLARVGKPCDDNVSI</sequence>
<evidence type="ECO:0000256" key="2">
    <source>
        <dbReference type="ARBA" id="ARBA00022454"/>
    </source>
</evidence>
<evidence type="ECO:0000259" key="7">
    <source>
        <dbReference type="Pfam" id="PF08914"/>
    </source>
</evidence>
<dbReference type="GO" id="GO:0006355">
    <property type="term" value="P:regulation of DNA-templated transcription"/>
    <property type="evidence" value="ECO:0007669"/>
    <property type="project" value="UniProtKB-UniRule"/>
</dbReference>
<feature type="compositionally biased region" description="Polar residues" evidence="6">
    <location>
        <begin position="333"/>
        <end position="349"/>
    </location>
</feature>
<feature type="compositionally biased region" description="Polar residues" evidence="6">
    <location>
        <begin position="467"/>
        <end position="484"/>
    </location>
</feature>
<organism evidence="8 9">
    <name type="scientific">Haemaphysalis longicornis</name>
    <name type="common">Bush tick</name>
    <dbReference type="NCBI Taxonomy" id="44386"/>
    <lineage>
        <taxon>Eukaryota</taxon>
        <taxon>Metazoa</taxon>
        <taxon>Ecdysozoa</taxon>
        <taxon>Arthropoda</taxon>
        <taxon>Chelicerata</taxon>
        <taxon>Arachnida</taxon>
        <taxon>Acari</taxon>
        <taxon>Parasitiformes</taxon>
        <taxon>Ixodida</taxon>
        <taxon>Ixodoidea</taxon>
        <taxon>Ixodidae</taxon>
        <taxon>Haemaphysalinae</taxon>
        <taxon>Haemaphysalis</taxon>
    </lineage>
</organism>
<dbReference type="PROSITE" id="PS51257">
    <property type="entry name" value="PROKAR_LIPOPROTEIN"/>
    <property type="match status" value="1"/>
</dbReference>
<keyword evidence="5" id="KW-0805">Transcription regulation</keyword>
<dbReference type="PANTHER" id="PTHR16466">
    <property type="entry name" value="TELOMERE REPEAT-BINDING FACTOR 2-INTERACTING PROTEIN 1"/>
    <property type="match status" value="1"/>
</dbReference>
<dbReference type="Pfam" id="PF08914">
    <property type="entry name" value="Myb_Rap1"/>
    <property type="match status" value="1"/>
</dbReference>
<reference evidence="8 9" key="1">
    <citation type="journal article" date="2020" name="Cell">
        <title>Large-Scale Comparative Analyses of Tick Genomes Elucidate Their Genetic Diversity and Vector Capacities.</title>
        <authorList>
            <consortium name="Tick Genome and Microbiome Consortium (TIGMIC)"/>
            <person name="Jia N."/>
            <person name="Wang J."/>
            <person name="Shi W."/>
            <person name="Du L."/>
            <person name="Sun Y."/>
            <person name="Zhan W."/>
            <person name="Jiang J.F."/>
            <person name="Wang Q."/>
            <person name="Zhang B."/>
            <person name="Ji P."/>
            <person name="Bell-Sakyi L."/>
            <person name="Cui X.M."/>
            <person name="Yuan T.T."/>
            <person name="Jiang B.G."/>
            <person name="Yang W.F."/>
            <person name="Lam T.T."/>
            <person name="Chang Q.C."/>
            <person name="Ding S.J."/>
            <person name="Wang X.J."/>
            <person name="Zhu J.G."/>
            <person name="Ruan X.D."/>
            <person name="Zhao L."/>
            <person name="Wei J.T."/>
            <person name="Ye R.Z."/>
            <person name="Que T.C."/>
            <person name="Du C.H."/>
            <person name="Zhou Y.H."/>
            <person name="Cheng J.X."/>
            <person name="Dai P.F."/>
            <person name="Guo W.B."/>
            <person name="Han X.H."/>
            <person name="Huang E.J."/>
            <person name="Li L.F."/>
            <person name="Wei W."/>
            <person name="Gao Y.C."/>
            <person name="Liu J.Z."/>
            <person name="Shao H.Z."/>
            <person name="Wang X."/>
            <person name="Wang C.C."/>
            <person name="Yang T.C."/>
            <person name="Huo Q.B."/>
            <person name="Li W."/>
            <person name="Chen H.Y."/>
            <person name="Chen S.E."/>
            <person name="Zhou L.G."/>
            <person name="Ni X.B."/>
            <person name="Tian J.H."/>
            <person name="Sheng Y."/>
            <person name="Liu T."/>
            <person name="Pan Y.S."/>
            <person name="Xia L.Y."/>
            <person name="Li J."/>
            <person name="Zhao F."/>
            <person name="Cao W.C."/>
        </authorList>
    </citation>
    <scope>NUCLEOTIDE SEQUENCE [LARGE SCALE GENOMIC DNA]</scope>
    <source>
        <strain evidence="8">HaeL-2018</strain>
    </source>
</reference>
<name>A0A9J6GFU7_HAELO</name>
<feature type="region of interest" description="Disordered" evidence="6">
    <location>
        <begin position="531"/>
        <end position="555"/>
    </location>
</feature>
<dbReference type="InterPro" id="IPR015010">
    <property type="entry name" value="TERF2IP_Myb"/>
</dbReference>
<keyword evidence="9" id="KW-1185">Reference proteome</keyword>
<comment type="function">
    <text evidence="5">Acts both as a regulator of telomere function and as a transcription regulator. Involved in the regulation of telomere length and protection as a component of the shelterin complex (telosome). Does not bind DNA directly: recruited to telomeric double-stranded 5'-TTAGGG-3' repeats via its interaction with terf2. Independently of its function in telomeres, also acts as a transcription regulator: recruited to extratelomeric 5'-TTAGGG-3' sites via its association with terf2 or other factors, and regulates gene expression.</text>
</comment>
<feature type="region of interest" description="Disordered" evidence="6">
    <location>
        <begin position="406"/>
        <end position="486"/>
    </location>
</feature>
<dbReference type="GO" id="GO:0042162">
    <property type="term" value="F:telomeric DNA binding"/>
    <property type="evidence" value="ECO:0007669"/>
    <property type="project" value="TreeGrafter"/>
</dbReference>
<feature type="region of interest" description="Disordered" evidence="6">
    <location>
        <begin position="362"/>
        <end position="389"/>
    </location>
</feature>
<protein>
    <recommendedName>
        <fullName evidence="5">Telomeric repeat-binding factor 2-interacting protein 1</fullName>
        <shortName evidence="5">TERF2-interacting telomeric protein 1</shortName>
    </recommendedName>
    <alternativeName>
        <fullName evidence="5">Repressor/activator protein 1 homolog</fullName>
    </alternativeName>
</protein>
<dbReference type="GO" id="GO:0031848">
    <property type="term" value="P:protection from non-homologous end joining at telomere"/>
    <property type="evidence" value="ECO:0007669"/>
    <property type="project" value="TreeGrafter"/>
</dbReference>
<feature type="region of interest" description="Disordered" evidence="6">
    <location>
        <begin position="654"/>
        <end position="679"/>
    </location>
</feature>
<feature type="compositionally biased region" description="Basic residues" evidence="6">
    <location>
        <begin position="455"/>
        <end position="464"/>
    </location>
</feature>
<keyword evidence="4 5" id="KW-0539">Nucleus</keyword>
<dbReference type="InterPro" id="IPR039595">
    <property type="entry name" value="TE2IP/Rap1"/>
</dbReference>
<comment type="subcellular location">
    <subcellularLocation>
        <location evidence="5">Nucleus</location>
    </subcellularLocation>
    <subcellularLocation>
        <location evidence="5">Chromosome</location>
        <location evidence="5">Telomere</location>
    </subcellularLocation>
</comment>
<dbReference type="InterPro" id="IPR009057">
    <property type="entry name" value="Homeodomain-like_sf"/>
</dbReference>
<comment type="subunit">
    <text evidence="5">Homodimer.</text>
</comment>
<dbReference type="AlphaFoldDB" id="A0A9J6GFU7"/>
<feature type="region of interest" description="Disordered" evidence="6">
    <location>
        <begin position="176"/>
        <end position="350"/>
    </location>
</feature>
<evidence type="ECO:0000313" key="8">
    <source>
        <dbReference type="EMBL" id="KAH9374285.1"/>
    </source>
</evidence>
<dbReference type="OrthoDB" id="6516795at2759"/>
<evidence type="ECO:0000256" key="1">
    <source>
        <dbReference type="ARBA" id="ARBA00010467"/>
    </source>
</evidence>
<proteinExistence type="inferred from homology"/>
<feature type="compositionally biased region" description="Basic and acidic residues" evidence="6">
    <location>
        <begin position="293"/>
        <end position="309"/>
    </location>
</feature>
<dbReference type="VEuPathDB" id="VectorBase:HLOH_046861"/>
<keyword evidence="5" id="KW-0804">Transcription</keyword>
<comment type="similarity">
    <text evidence="1 5">Belongs to the RAP1 family.</text>
</comment>
<feature type="compositionally biased region" description="Basic residues" evidence="6">
    <location>
        <begin position="418"/>
        <end position="429"/>
    </location>
</feature>
<evidence type="ECO:0000256" key="4">
    <source>
        <dbReference type="ARBA" id="ARBA00023242"/>
    </source>
</evidence>
<feature type="compositionally biased region" description="Polar residues" evidence="6">
    <location>
        <begin position="369"/>
        <end position="380"/>
    </location>
</feature>
<feature type="region of interest" description="Disordered" evidence="6">
    <location>
        <begin position="96"/>
        <end position="115"/>
    </location>
</feature>
<feature type="compositionally biased region" description="Basic and acidic residues" evidence="6">
    <location>
        <begin position="221"/>
        <end position="237"/>
    </location>
</feature>
<dbReference type="GO" id="GO:0010833">
    <property type="term" value="P:telomere maintenance via telomere lengthening"/>
    <property type="evidence" value="ECO:0007669"/>
    <property type="project" value="UniProtKB-UniRule"/>
</dbReference>
<comment type="caution">
    <text evidence="8">The sequence shown here is derived from an EMBL/GenBank/DDBJ whole genome shotgun (WGS) entry which is preliminary data.</text>
</comment>
<evidence type="ECO:0000256" key="5">
    <source>
        <dbReference type="RuleBase" id="RU367107"/>
    </source>
</evidence>
<evidence type="ECO:0000313" key="9">
    <source>
        <dbReference type="Proteomes" id="UP000821853"/>
    </source>
</evidence>
<accession>A0A9J6GFU7</accession>
<keyword evidence="3 5" id="KW-0779">Telomere</keyword>
<dbReference type="CDD" id="cd11655">
    <property type="entry name" value="rap1_myb-like"/>
    <property type="match status" value="1"/>
</dbReference>
<dbReference type="GO" id="GO:0070187">
    <property type="term" value="C:shelterin complex"/>
    <property type="evidence" value="ECO:0007669"/>
    <property type="project" value="TreeGrafter"/>
</dbReference>
<evidence type="ECO:0000256" key="3">
    <source>
        <dbReference type="ARBA" id="ARBA00022895"/>
    </source>
</evidence>
<evidence type="ECO:0000256" key="6">
    <source>
        <dbReference type="SAM" id="MobiDB-lite"/>
    </source>
</evidence>
<dbReference type="Gene3D" id="1.10.10.60">
    <property type="entry name" value="Homeodomain-like"/>
    <property type="match status" value="1"/>
</dbReference>
<dbReference type="EMBL" id="JABSTR010000006">
    <property type="protein sequence ID" value="KAH9374285.1"/>
    <property type="molecule type" value="Genomic_DNA"/>
</dbReference>